<protein>
    <submittedName>
        <fullName evidence="2">Uncharacterized protein</fullName>
    </submittedName>
</protein>
<evidence type="ECO:0000313" key="3">
    <source>
        <dbReference type="Proteomes" id="UP001165287"/>
    </source>
</evidence>
<keyword evidence="3" id="KW-1185">Reference proteome</keyword>
<proteinExistence type="predicted"/>
<dbReference type="EMBL" id="JAIQUM010000008">
    <property type="protein sequence ID" value="MBZ5749774.1"/>
    <property type="molecule type" value="Genomic_DNA"/>
</dbReference>
<evidence type="ECO:0000256" key="1">
    <source>
        <dbReference type="SAM" id="Phobius"/>
    </source>
</evidence>
<name>A0ABS7UP05_9BACI</name>
<dbReference type="RefSeq" id="WP_224137705.1">
    <property type="nucleotide sequence ID" value="NZ_JAIQUM010000008.1"/>
</dbReference>
<accession>A0ABS7UP05</accession>
<keyword evidence="1" id="KW-1133">Transmembrane helix</keyword>
<feature type="transmembrane region" description="Helical" evidence="1">
    <location>
        <begin position="140"/>
        <end position="156"/>
    </location>
</feature>
<evidence type="ECO:0000313" key="2">
    <source>
        <dbReference type="EMBL" id="MBZ5749774.1"/>
    </source>
</evidence>
<comment type="caution">
    <text evidence="2">The sequence shown here is derived from an EMBL/GenBank/DDBJ whole genome shotgun (WGS) entry which is preliminary data.</text>
</comment>
<feature type="transmembrane region" description="Helical" evidence="1">
    <location>
        <begin position="163"/>
        <end position="183"/>
    </location>
</feature>
<dbReference type="Proteomes" id="UP001165287">
    <property type="component" value="Unassembled WGS sequence"/>
</dbReference>
<feature type="transmembrane region" description="Helical" evidence="1">
    <location>
        <begin position="85"/>
        <end position="106"/>
    </location>
</feature>
<keyword evidence="1" id="KW-0472">Membrane</keyword>
<organism evidence="2 3">
    <name type="scientific">Metabacillus rhizolycopersici</name>
    <dbReference type="NCBI Taxonomy" id="2875709"/>
    <lineage>
        <taxon>Bacteria</taxon>
        <taxon>Bacillati</taxon>
        <taxon>Bacillota</taxon>
        <taxon>Bacilli</taxon>
        <taxon>Bacillales</taxon>
        <taxon>Bacillaceae</taxon>
        <taxon>Metabacillus</taxon>
    </lineage>
</organism>
<gene>
    <name evidence="2" type="ORF">K9V48_05855</name>
</gene>
<keyword evidence="1" id="KW-0812">Transmembrane</keyword>
<feature type="transmembrane region" description="Helical" evidence="1">
    <location>
        <begin position="118"/>
        <end position="134"/>
    </location>
</feature>
<feature type="transmembrane region" description="Helical" evidence="1">
    <location>
        <begin position="60"/>
        <end position="79"/>
    </location>
</feature>
<sequence>MTNEKKKIIIQEIYYWKNSRLLPETYCDFLLALYTEGNQDKEELPSQTLKKNQGFTAFHGLIYGLLLLLLLVTLLVIYFTELSYVLQMSIVSFFLVTSISVTAYFIRKRVFFQVPLSLSFIQLLLISLSLVDYFANGDRFWMGTIIVFNCLLWIVMGRMTRILYLVISEVVGLTIFVLMVIIYNY</sequence>
<reference evidence="2" key="1">
    <citation type="submission" date="2024-05" db="EMBL/GenBank/DDBJ databases">
        <title>Metabacillus sp. nov., isolated from the rhizosphere soil of tomato plants.</title>
        <authorList>
            <person name="Ma R."/>
        </authorList>
    </citation>
    <scope>NUCLEOTIDE SEQUENCE</scope>
    <source>
        <strain evidence="2">DBTR6</strain>
    </source>
</reference>